<dbReference type="InterPro" id="IPR041492">
    <property type="entry name" value="HAD_2"/>
</dbReference>
<dbReference type="Pfam" id="PF13419">
    <property type="entry name" value="HAD_2"/>
    <property type="match status" value="1"/>
</dbReference>
<dbReference type="InterPro" id="IPR036412">
    <property type="entry name" value="HAD-like_sf"/>
</dbReference>
<dbReference type="PANTHER" id="PTHR43434:SF13">
    <property type="entry name" value="PHOSPHOGLYCOLATE PHOSPHATASE"/>
    <property type="match status" value="1"/>
</dbReference>
<evidence type="ECO:0000313" key="2">
    <source>
        <dbReference type="Proteomes" id="UP000179003"/>
    </source>
</evidence>
<dbReference type="Gene3D" id="3.40.50.1000">
    <property type="entry name" value="HAD superfamily/HAD-like"/>
    <property type="match status" value="1"/>
</dbReference>
<proteinExistence type="predicted"/>
<dbReference type="GO" id="GO:0006281">
    <property type="term" value="P:DNA repair"/>
    <property type="evidence" value="ECO:0007669"/>
    <property type="project" value="TreeGrafter"/>
</dbReference>
<evidence type="ECO:0008006" key="3">
    <source>
        <dbReference type="Google" id="ProtNLM"/>
    </source>
</evidence>
<dbReference type="SFLD" id="SFLDS00003">
    <property type="entry name" value="Haloacid_Dehalogenase"/>
    <property type="match status" value="1"/>
</dbReference>
<organism evidence="1 2">
    <name type="scientific">Candidatus Campbellbacteria bacterium RIFOXYC2_FULL_35_25</name>
    <dbReference type="NCBI Taxonomy" id="1797582"/>
    <lineage>
        <taxon>Bacteria</taxon>
        <taxon>Candidatus Campbelliibacteriota</taxon>
    </lineage>
</organism>
<dbReference type="Gene3D" id="1.10.150.240">
    <property type="entry name" value="Putative phosphatase, domain 2"/>
    <property type="match status" value="1"/>
</dbReference>
<protein>
    <recommendedName>
        <fullName evidence="3">HAD family hydrolase</fullName>
    </recommendedName>
</protein>
<dbReference type="AlphaFoldDB" id="A0A1F5EIK1"/>
<dbReference type="InterPro" id="IPR023214">
    <property type="entry name" value="HAD_sf"/>
</dbReference>
<dbReference type="GO" id="GO:0005829">
    <property type="term" value="C:cytosol"/>
    <property type="evidence" value="ECO:0007669"/>
    <property type="project" value="TreeGrafter"/>
</dbReference>
<dbReference type="GO" id="GO:0008967">
    <property type="term" value="F:phosphoglycolate phosphatase activity"/>
    <property type="evidence" value="ECO:0007669"/>
    <property type="project" value="TreeGrafter"/>
</dbReference>
<dbReference type="PANTHER" id="PTHR43434">
    <property type="entry name" value="PHOSPHOGLYCOLATE PHOSPHATASE"/>
    <property type="match status" value="1"/>
</dbReference>
<dbReference type="STRING" id="1797582.A2442_00610"/>
<name>A0A1F5EIK1_9BACT</name>
<accession>A0A1F5EIK1</accession>
<dbReference type="SFLD" id="SFLDG01129">
    <property type="entry name" value="C1.5:_HAD__Beta-PGM__Phosphata"/>
    <property type="match status" value="1"/>
</dbReference>
<dbReference type="InterPro" id="IPR050155">
    <property type="entry name" value="HAD-like_hydrolase_sf"/>
</dbReference>
<dbReference type="SUPFAM" id="SSF56784">
    <property type="entry name" value="HAD-like"/>
    <property type="match status" value="1"/>
</dbReference>
<dbReference type="EMBL" id="MFAE01000006">
    <property type="protein sequence ID" value="OGD67259.1"/>
    <property type="molecule type" value="Genomic_DNA"/>
</dbReference>
<dbReference type="InterPro" id="IPR023198">
    <property type="entry name" value="PGP-like_dom2"/>
</dbReference>
<dbReference type="Proteomes" id="UP000179003">
    <property type="component" value="Unassembled WGS sequence"/>
</dbReference>
<reference evidence="1 2" key="1">
    <citation type="journal article" date="2016" name="Nat. Commun.">
        <title>Thousands of microbial genomes shed light on interconnected biogeochemical processes in an aquifer system.</title>
        <authorList>
            <person name="Anantharaman K."/>
            <person name="Brown C.T."/>
            <person name="Hug L.A."/>
            <person name="Sharon I."/>
            <person name="Castelle C.J."/>
            <person name="Probst A.J."/>
            <person name="Thomas B.C."/>
            <person name="Singh A."/>
            <person name="Wilkins M.J."/>
            <person name="Karaoz U."/>
            <person name="Brodie E.L."/>
            <person name="Williams K.H."/>
            <person name="Hubbard S.S."/>
            <person name="Banfield J.F."/>
        </authorList>
    </citation>
    <scope>NUCLEOTIDE SEQUENCE [LARGE SCALE GENOMIC DNA]</scope>
</reference>
<comment type="caution">
    <text evidence="1">The sequence shown here is derived from an EMBL/GenBank/DDBJ whole genome shotgun (WGS) entry which is preliminary data.</text>
</comment>
<sequence length="201" mass="23143">MIKIIIFDFDGVILDNYELHYSFIQKQITNITREEHRRLFDGNINVEREKLSHRNTGYDIKKHFSDAKLETVIDSEVKVILKSLSEKYMLGIITSAREYGVKGCLEYNRLSKYFSFIYGYETGTLKKDKFKKVFAEHAVSPNKCIFVADTVGDILEAREVGVETIAVDFGYHNKERLSKVNPLAIASNFSEVSQIVSKIRV</sequence>
<gene>
    <name evidence="1" type="ORF">A2442_00610</name>
</gene>
<evidence type="ECO:0000313" key="1">
    <source>
        <dbReference type="EMBL" id="OGD67259.1"/>
    </source>
</evidence>